<dbReference type="Proteomes" id="UP000257109">
    <property type="component" value="Unassembled WGS sequence"/>
</dbReference>
<accession>A0A371HD68</accession>
<protein>
    <submittedName>
        <fullName evidence="3">Uncharacterized protein</fullName>
    </submittedName>
</protein>
<sequence>MAPLLPPLQRKSYDWVSEEVGTYKSLLFSHMIVDAFAKNVVWVGEEMVEDFVIKPCSGSVEELVYHSTKEGEVDKDLAVVVPFDEYKVDVLRVLGVAPTQLHPNEYLMSHKYDFAQLCRWLQAAKKKTLMMRSQQTKVPQHPLPFLRPPTLVRKRGRLLLKRTFNEKKLKEVESIQEDETSQNPIRGGSPRAKRQSKSGTNSAPSRHFSQEPFAHDWFGGVFQKSEDIIKREVVQEAKIEKLRKESEALKSETERLKFENEKLVSKAESLKLEITLSRAEIEMLKNDNFDVRKTSDELLKDLGVSRPEVNEKDAALTQEKQKTATLEEDLWKSHPADLDALAAEAKANSLLAELHETEEVIVGEHIRGFEKALRQIAILAPDLNTSSMSVDKDVKMEFLCLWRTLRGIILDL</sequence>
<proteinExistence type="predicted"/>
<keyword evidence="1" id="KW-0175">Coiled coil</keyword>
<feature type="non-terminal residue" evidence="3">
    <location>
        <position position="1"/>
    </location>
</feature>
<name>A0A371HD68_MUCPR</name>
<evidence type="ECO:0000313" key="4">
    <source>
        <dbReference type="Proteomes" id="UP000257109"/>
    </source>
</evidence>
<reference evidence="3" key="1">
    <citation type="submission" date="2018-05" db="EMBL/GenBank/DDBJ databases">
        <title>Draft genome of Mucuna pruriens seed.</title>
        <authorList>
            <person name="Nnadi N.E."/>
            <person name="Vos R."/>
            <person name="Hasami M.H."/>
            <person name="Devisetty U.K."/>
            <person name="Aguiy J.C."/>
        </authorList>
    </citation>
    <scope>NUCLEOTIDE SEQUENCE [LARGE SCALE GENOMIC DNA]</scope>
    <source>
        <strain evidence="3">JCA_2017</strain>
    </source>
</reference>
<evidence type="ECO:0000313" key="3">
    <source>
        <dbReference type="EMBL" id="RDY00712.1"/>
    </source>
</evidence>
<gene>
    <name evidence="3" type="ORF">CR513_16073</name>
</gene>
<organism evidence="3 4">
    <name type="scientific">Mucuna pruriens</name>
    <name type="common">Velvet bean</name>
    <name type="synonym">Dolichos pruriens</name>
    <dbReference type="NCBI Taxonomy" id="157652"/>
    <lineage>
        <taxon>Eukaryota</taxon>
        <taxon>Viridiplantae</taxon>
        <taxon>Streptophyta</taxon>
        <taxon>Embryophyta</taxon>
        <taxon>Tracheophyta</taxon>
        <taxon>Spermatophyta</taxon>
        <taxon>Magnoliopsida</taxon>
        <taxon>eudicotyledons</taxon>
        <taxon>Gunneridae</taxon>
        <taxon>Pentapetalae</taxon>
        <taxon>rosids</taxon>
        <taxon>fabids</taxon>
        <taxon>Fabales</taxon>
        <taxon>Fabaceae</taxon>
        <taxon>Papilionoideae</taxon>
        <taxon>50 kb inversion clade</taxon>
        <taxon>NPAAA clade</taxon>
        <taxon>indigoferoid/millettioid clade</taxon>
        <taxon>Phaseoleae</taxon>
        <taxon>Mucuna</taxon>
    </lineage>
</organism>
<dbReference type="AlphaFoldDB" id="A0A371HD68"/>
<evidence type="ECO:0000256" key="2">
    <source>
        <dbReference type="SAM" id="MobiDB-lite"/>
    </source>
</evidence>
<feature type="region of interest" description="Disordered" evidence="2">
    <location>
        <begin position="171"/>
        <end position="209"/>
    </location>
</feature>
<keyword evidence="4" id="KW-1185">Reference proteome</keyword>
<evidence type="ECO:0000256" key="1">
    <source>
        <dbReference type="SAM" id="Coils"/>
    </source>
</evidence>
<feature type="coiled-coil region" evidence="1">
    <location>
        <begin position="232"/>
        <end position="287"/>
    </location>
</feature>
<dbReference type="EMBL" id="QJKJ01002930">
    <property type="protein sequence ID" value="RDY00712.1"/>
    <property type="molecule type" value="Genomic_DNA"/>
</dbReference>
<comment type="caution">
    <text evidence="3">The sequence shown here is derived from an EMBL/GenBank/DDBJ whole genome shotgun (WGS) entry which is preliminary data.</text>
</comment>